<dbReference type="eggNOG" id="ENOG5033MW3">
    <property type="taxonomic scope" value="Bacteria"/>
</dbReference>
<name>B2A429_NATTJ</name>
<proteinExistence type="predicted"/>
<dbReference type="KEGG" id="nth:Nther_1554"/>
<keyword evidence="2" id="KW-0732">Signal</keyword>
<evidence type="ECO:0000256" key="2">
    <source>
        <dbReference type="SAM" id="SignalP"/>
    </source>
</evidence>
<dbReference type="RefSeq" id="WP_012448001.1">
    <property type="nucleotide sequence ID" value="NC_010718.1"/>
</dbReference>
<dbReference type="AlphaFoldDB" id="B2A429"/>
<evidence type="ECO:0000256" key="1">
    <source>
        <dbReference type="SAM" id="Coils"/>
    </source>
</evidence>
<reference evidence="3 4" key="1">
    <citation type="submission" date="2008-04" db="EMBL/GenBank/DDBJ databases">
        <title>Complete sequence of chromosome of Natranaerobius thermophilus JW/NM-WN-LF.</title>
        <authorList>
            <consortium name="US DOE Joint Genome Institute"/>
            <person name="Copeland A."/>
            <person name="Lucas S."/>
            <person name="Lapidus A."/>
            <person name="Glavina del Rio T."/>
            <person name="Dalin E."/>
            <person name="Tice H."/>
            <person name="Bruce D."/>
            <person name="Goodwin L."/>
            <person name="Pitluck S."/>
            <person name="Chertkov O."/>
            <person name="Brettin T."/>
            <person name="Detter J.C."/>
            <person name="Han C."/>
            <person name="Kuske C.R."/>
            <person name="Schmutz J."/>
            <person name="Larimer F."/>
            <person name="Land M."/>
            <person name="Hauser L."/>
            <person name="Kyrpides N."/>
            <person name="Lykidis A."/>
            <person name="Mesbah N.M."/>
            <person name="Wiegel J."/>
        </authorList>
    </citation>
    <scope>NUCLEOTIDE SEQUENCE [LARGE SCALE GENOMIC DNA]</scope>
    <source>
        <strain evidence="4">ATCC BAA-1301 / DSM 18059 / JW/NM-WN-LF</strain>
    </source>
</reference>
<evidence type="ECO:0008006" key="5">
    <source>
        <dbReference type="Google" id="ProtNLM"/>
    </source>
</evidence>
<dbReference type="STRING" id="457570.Nther_1554"/>
<dbReference type="HOGENOM" id="CLU_1169670_0_0_9"/>
<dbReference type="PROSITE" id="PS51257">
    <property type="entry name" value="PROKAR_LIPOPROTEIN"/>
    <property type="match status" value="1"/>
</dbReference>
<accession>B2A429</accession>
<organism evidence="3 4">
    <name type="scientific">Natranaerobius thermophilus (strain ATCC BAA-1301 / DSM 18059 / JW/NM-WN-LF)</name>
    <dbReference type="NCBI Taxonomy" id="457570"/>
    <lineage>
        <taxon>Bacteria</taxon>
        <taxon>Bacillati</taxon>
        <taxon>Bacillota</taxon>
        <taxon>Clostridia</taxon>
        <taxon>Natranaerobiales</taxon>
        <taxon>Natranaerobiaceae</taxon>
        <taxon>Natranaerobius</taxon>
    </lineage>
</organism>
<dbReference type="EMBL" id="CP001034">
    <property type="protein sequence ID" value="ACB85131.1"/>
    <property type="molecule type" value="Genomic_DNA"/>
</dbReference>
<feature type="signal peptide" evidence="2">
    <location>
        <begin position="1"/>
        <end position="22"/>
    </location>
</feature>
<sequence>MNKKYHFCLFIVALLISLIAIACTETENTVSEEKKKELESEIADLESEIDELEEELEYRSNYSELKRDLSTAELRVDHYTIFLEKALGKLNEEEVKEVAKTRYQYDLTIGTLHTSNWEEIPSDGRVETDLKDFSLKITERMRDFPSELDDFIIEKFMEGRIDNPPEGWLVVKTNDIDYRHGKGSSVSGHSFWLTFEEIEKGTTVEMEVDSEIKERTGLETDVLEIIVEE</sequence>
<feature type="chain" id="PRO_5002774857" description="Lipoprotein" evidence="2">
    <location>
        <begin position="23"/>
        <end position="229"/>
    </location>
</feature>
<evidence type="ECO:0000313" key="4">
    <source>
        <dbReference type="Proteomes" id="UP000001683"/>
    </source>
</evidence>
<keyword evidence="4" id="KW-1185">Reference proteome</keyword>
<dbReference type="OrthoDB" id="8912983at2"/>
<keyword evidence="1" id="KW-0175">Coiled coil</keyword>
<dbReference type="Proteomes" id="UP000001683">
    <property type="component" value="Chromosome"/>
</dbReference>
<reference evidence="3 4" key="2">
    <citation type="journal article" date="2011" name="J. Bacteriol.">
        <title>Complete genome sequence of the anaerobic, halophilic alkalithermophile Natranaerobius thermophilus JW/NM-WN-LF.</title>
        <authorList>
            <person name="Zhao B."/>
            <person name="Mesbah N.M."/>
            <person name="Dalin E."/>
            <person name="Goodwin L."/>
            <person name="Nolan M."/>
            <person name="Pitluck S."/>
            <person name="Chertkov O."/>
            <person name="Brettin T.S."/>
            <person name="Han J."/>
            <person name="Larimer F.W."/>
            <person name="Land M.L."/>
            <person name="Hauser L."/>
            <person name="Kyrpides N."/>
            <person name="Wiegel J."/>
        </authorList>
    </citation>
    <scope>NUCLEOTIDE SEQUENCE [LARGE SCALE GENOMIC DNA]</scope>
    <source>
        <strain evidence="4">ATCC BAA-1301 / DSM 18059 / JW/NM-WN-LF</strain>
    </source>
</reference>
<protein>
    <recommendedName>
        <fullName evidence="5">Lipoprotein</fullName>
    </recommendedName>
</protein>
<gene>
    <name evidence="3" type="ordered locus">Nther_1554</name>
</gene>
<feature type="coiled-coil region" evidence="1">
    <location>
        <begin position="21"/>
        <end position="62"/>
    </location>
</feature>
<evidence type="ECO:0000313" key="3">
    <source>
        <dbReference type="EMBL" id="ACB85131.1"/>
    </source>
</evidence>
<dbReference type="InParanoid" id="B2A429"/>